<accession>A0A1W2E002</accession>
<evidence type="ECO:0000313" key="1">
    <source>
        <dbReference type="EMBL" id="SMD03070.1"/>
    </source>
</evidence>
<name>A0A1W2E002_9HYPH</name>
<dbReference type="EMBL" id="FWXR01000019">
    <property type="protein sequence ID" value="SMD03070.1"/>
    <property type="molecule type" value="Genomic_DNA"/>
</dbReference>
<sequence length="34" mass="3915">MPGEFFRFDEKIAKPLFNIAKPVFNPPQVGHVRS</sequence>
<gene>
    <name evidence="1" type="ORF">SAMN06297251_11977</name>
</gene>
<dbReference type="STRING" id="937218.SAMN06297251_11977"/>
<evidence type="ECO:0000313" key="2">
    <source>
        <dbReference type="Proteomes" id="UP000192656"/>
    </source>
</evidence>
<dbReference type="Proteomes" id="UP000192656">
    <property type="component" value="Unassembled WGS sequence"/>
</dbReference>
<dbReference type="AlphaFoldDB" id="A0A1W2E002"/>
<keyword evidence="2" id="KW-1185">Reference proteome</keyword>
<protein>
    <submittedName>
        <fullName evidence="1">Uncharacterized protein</fullName>
    </submittedName>
</protein>
<proteinExistence type="predicted"/>
<organism evidence="1 2">
    <name type="scientific">Fulvimarina manganoxydans</name>
    <dbReference type="NCBI Taxonomy" id="937218"/>
    <lineage>
        <taxon>Bacteria</taxon>
        <taxon>Pseudomonadati</taxon>
        <taxon>Pseudomonadota</taxon>
        <taxon>Alphaproteobacteria</taxon>
        <taxon>Hyphomicrobiales</taxon>
        <taxon>Aurantimonadaceae</taxon>
        <taxon>Fulvimarina</taxon>
    </lineage>
</organism>
<reference evidence="1 2" key="1">
    <citation type="submission" date="2017-04" db="EMBL/GenBank/DDBJ databases">
        <authorList>
            <person name="Afonso C.L."/>
            <person name="Miller P.J."/>
            <person name="Scott M.A."/>
            <person name="Spackman E."/>
            <person name="Goraichik I."/>
            <person name="Dimitrov K.M."/>
            <person name="Suarez D.L."/>
            <person name="Swayne D.E."/>
        </authorList>
    </citation>
    <scope>NUCLEOTIDE SEQUENCE [LARGE SCALE GENOMIC DNA]</scope>
    <source>
        <strain evidence="1 2">CGMCC 1.10972</strain>
    </source>
</reference>